<keyword evidence="3" id="KW-0548">Nucleotidyltransferase</keyword>
<name>A0A9D4V3J8_ADICA</name>
<dbReference type="PANTHER" id="PTHR34995:SF1">
    <property type="entry name" value="DNA-DIRECTED RNA POLYMERASE SUBUNIT BETA"/>
    <property type="match status" value="1"/>
</dbReference>
<reference evidence="5" key="1">
    <citation type="submission" date="2021-01" db="EMBL/GenBank/DDBJ databases">
        <title>Adiantum capillus-veneris genome.</title>
        <authorList>
            <person name="Fang Y."/>
            <person name="Liao Q."/>
        </authorList>
    </citation>
    <scope>NUCLEOTIDE SEQUENCE</scope>
    <source>
        <strain evidence="5">H3</strain>
        <tissue evidence="5">Leaf</tissue>
    </source>
</reference>
<proteinExistence type="predicted"/>
<protein>
    <submittedName>
        <fullName evidence="5">Uncharacterized protein</fullName>
    </submittedName>
</protein>
<dbReference type="GO" id="GO:0000428">
    <property type="term" value="C:DNA-directed RNA polymerase complex"/>
    <property type="evidence" value="ECO:0007669"/>
    <property type="project" value="UniProtKB-KW"/>
</dbReference>
<accession>A0A9D4V3J8</accession>
<keyword evidence="1" id="KW-0240">DNA-directed RNA polymerase</keyword>
<organism evidence="5 6">
    <name type="scientific">Adiantum capillus-veneris</name>
    <name type="common">Maidenhair fern</name>
    <dbReference type="NCBI Taxonomy" id="13818"/>
    <lineage>
        <taxon>Eukaryota</taxon>
        <taxon>Viridiplantae</taxon>
        <taxon>Streptophyta</taxon>
        <taxon>Embryophyta</taxon>
        <taxon>Tracheophyta</taxon>
        <taxon>Polypodiopsida</taxon>
        <taxon>Polypodiidae</taxon>
        <taxon>Polypodiales</taxon>
        <taxon>Pteridineae</taxon>
        <taxon>Pteridaceae</taxon>
        <taxon>Vittarioideae</taxon>
        <taxon>Adiantum</taxon>
    </lineage>
</organism>
<gene>
    <name evidence="5" type="ORF">GOP47_0006501</name>
</gene>
<keyword evidence="6" id="KW-1185">Reference proteome</keyword>
<dbReference type="SUPFAM" id="SSF64484">
    <property type="entry name" value="beta and beta-prime subunits of DNA dependent RNA-polymerase"/>
    <property type="match status" value="1"/>
</dbReference>
<dbReference type="PANTHER" id="PTHR34995">
    <property type="entry name" value="DNA-DIRECTED RNA POLYMERASE SUBUNIT BETA"/>
    <property type="match status" value="1"/>
</dbReference>
<keyword evidence="4" id="KW-0804">Transcription</keyword>
<dbReference type="InterPro" id="IPR050254">
    <property type="entry name" value="RNA_pol_beta''_euk"/>
</dbReference>
<dbReference type="GO" id="GO:0016779">
    <property type="term" value="F:nucleotidyltransferase activity"/>
    <property type="evidence" value="ECO:0007669"/>
    <property type="project" value="UniProtKB-KW"/>
</dbReference>
<comment type="caution">
    <text evidence="5">The sequence shown here is derived from an EMBL/GenBank/DDBJ whole genome shotgun (WGS) entry which is preliminary data.</text>
</comment>
<evidence type="ECO:0000256" key="1">
    <source>
        <dbReference type="ARBA" id="ARBA00022478"/>
    </source>
</evidence>
<sequence length="159" mass="17851">MLTSLELPISGSRYLHRDWTCFQSGQVMAIHQDYSLVRTSKTFLATPATNPHKSFGDILKEGYTLITLPYDILKSGDITQGLPKVEQLLESRSIASISAGIGDLFERRCQNITQLIRNPWSHLLGAGRSMEHCQLILVDQIQKVYESQGVHICDKHLGL</sequence>
<keyword evidence="2" id="KW-0808">Transferase</keyword>
<evidence type="ECO:0000313" key="5">
    <source>
        <dbReference type="EMBL" id="KAI5078830.1"/>
    </source>
</evidence>
<dbReference type="OrthoDB" id="498011at2759"/>
<dbReference type="EMBL" id="JABFUD020000006">
    <property type="protein sequence ID" value="KAI5078830.1"/>
    <property type="molecule type" value="Genomic_DNA"/>
</dbReference>
<evidence type="ECO:0000256" key="2">
    <source>
        <dbReference type="ARBA" id="ARBA00022679"/>
    </source>
</evidence>
<dbReference type="Gene3D" id="1.10.1790.20">
    <property type="match status" value="1"/>
</dbReference>
<dbReference type="AlphaFoldDB" id="A0A9D4V3J8"/>
<evidence type="ECO:0000313" key="6">
    <source>
        <dbReference type="Proteomes" id="UP000886520"/>
    </source>
</evidence>
<evidence type="ECO:0000256" key="3">
    <source>
        <dbReference type="ARBA" id="ARBA00022695"/>
    </source>
</evidence>
<dbReference type="Proteomes" id="UP000886520">
    <property type="component" value="Chromosome 6"/>
</dbReference>
<evidence type="ECO:0000256" key="4">
    <source>
        <dbReference type="ARBA" id="ARBA00023163"/>
    </source>
</evidence>